<protein>
    <submittedName>
        <fullName evidence="1">Uncharacterized protein</fullName>
    </submittedName>
</protein>
<evidence type="ECO:0000313" key="2">
    <source>
        <dbReference type="Proteomes" id="UP000636800"/>
    </source>
</evidence>
<gene>
    <name evidence="1" type="ORF">HPP92_025518</name>
</gene>
<dbReference type="AlphaFoldDB" id="A0A835PGR9"/>
<sequence>MEFNRKTLTLSNNPRLSCMSSQTSNADLGCPVGYGVTLGGQVACKQRVGWQQRERIGKDLELEWPRDRMSAKHYNHNHNDLGPITP</sequence>
<accession>A0A835PGR9</accession>
<reference evidence="1 2" key="1">
    <citation type="journal article" date="2020" name="Nat. Food">
        <title>A phased Vanilla planifolia genome enables genetic improvement of flavour and production.</title>
        <authorList>
            <person name="Hasing T."/>
            <person name="Tang H."/>
            <person name="Brym M."/>
            <person name="Khazi F."/>
            <person name="Huang T."/>
            <person name="Chambers A.H."/>
        </authorList>
    </citation>
    <scope>NUCLEOTIDE SEQUENCE [LARGE SCALE GENOMIC DNA]</scope>
    <source>
        <tissue evidence="1">Leaf</tissue>
    </source>
</reference>
<dbReference type="OrthoDB" id="185373at2759"/>
<organism evidence="1 2">
    <name type="scientific">Vanilla planifolia</name>
    <name type="common">Vanilla</name>
    <dbReference type="NCBI Taxonomy" id="51239"/>
    <lineage>
        <taxon>Eukaryota</taxon>
        <taxon>Viridiplantae</taxon>
        <taxon>Streptophyta</taxon>
        <taxon>Embryophyta</taxon>
        <taxon>Tracheophyta</taxon>
        <taxon>Spermatophyta</taxon>
        <taxon>Magnoliopsida</taxon>
        <taxon>Liliopsida</taxon>
        <taxon>Asparagales</taxon>
        <taxon>Orchidaceae</taxon>
        <taxon>Vanilloideae</taxon>
        <taxon>Vanilleae</taxon>
        <taxon>Vanilla</taxon>
    </lineage>
</organism>
<proteinExistence type="predicted"/>
<dbReference type="Proteomes" id="UP000636800">
    <property type="component" value="Unassembled WGS sequence"/>
</dbReference>
<comment type="caution">
    <text evidence="1">The sequence shown here is derived from an EMBL/GenBank/DDBJ whole genome shotgun (WGS) entry which is preliminary data.</text>
</comment>
<keyword evidence="2" id="KW-1185">Reference proteome</keyword>
<evidence type="ECO:0000313" key="1">
    <source>
        <dbReference type="EMBL" id="KAG0452854.1"/>
    </source>
</evidence>
<name>A0A835PGR9_VANPL</name>
<dbReference type="EMBL" id="JADCNL010000014">
    <property type="protein sequence ID" value="KAG0452854.1"/>
    <property type="molecule type" value="Genomic_DNA"/>
</dbReference>